<evidence type="ECO:0000313" key="3">
    <source>
        <dbReference type="Proteomes" id="UP001457282"/>
    </source>
</evidence>
<keyword evidence="3" id="KW-1185">Reference proteome</keyword>
<accession>A0AAW1XY49</accession>
<sequence length="86" mass="8837">MRRQLSRHGGGGSGVGGVGVPRASNMRQRAMYSSSESESSPAWPLGPLPLGPRLAVVVVHVAVASSSKPKLGAVLGEFRACRAISV</sequence>
<feature type="compositionally biased region" description="Gly residues" evidence="1">
    <location>
        <begin position="8"/>
        <end position="19"/>
    </location>
</feature>
<gene>
    <name evidence="2" type="ORF">M0R45_007588</name>
</gene>
<feature type="region of interest" description="Disordered" evidence="1">
    <location>
        <begin position="1"/>
        <end position="44"/>
    </location>
</feature>
<organism evidence="2 3">
    <name type="scientific">Rubus argutus</name>
    <name type="common">Southern blackberry</name>
    <dbReference type="NCBI Taxonomy" id="59490"/>
    <lineage>
        <taxon>Eukaryota</taxon>
        <taxon>Viridiplantae</taxon>
        <taxon>Streptophyta</taxon>
        <taxon>Embryophyta</taxon>
        <taxon>Tracheophyta</taxon>
        <taxon>Spermatophyta</taxon>
        <taxon>Magnoliopsida</taxon>
        <taxon>eudicotyledons</taxon>
        <taxon>Gunneridae</taxon>
        <taxon>Pentapetalae</taxon>
        <taxon>rosids</taxon>
        <taxon>fabids</taxon>
        <taxon>Rosales</taxon>
        <taxon>Rosaceae</taxon>
        <taxon>Rosoideae</taxon>
        <taxon>Rosoideae incertae sedis</taxon>
        <taxon>Rubus</taxon>
    </lineage>
</organism>
<dbReference type="AlphaFoldDB" id="A0AAW1XY49"/>
<evidence type="ECO:0000313" key="2">
    <source>
        <dbReference type="EMBL" id="KAK9941896.1"/>
    </source>
</evidence>
<name>A0AAW1XY49_RUBAR</name>
<reference evidence="2 3" key="1">
    <citation type="journal article" date="2023" name="G3 (Bethesda)">
        <title>A chromosome-length genome assembly and annotation of blackberry (Rubus argutus, cv. 'Hillquist').</title>
        <authorList>
            <person name="Bruna T."/>
            <person name="Aryal R."/>
            <person name="Dudchenko O."/>
            <person name="Sargent D.J."/>
            <person name="Mead D."/>
            <person name="Buti M."/>
            <person name="Cavallini A."/>
            <person name="Hytonen T."/>
            <person name="Andres J."/>
            <person name="Pham M."/>
            <person name="Weisz D."/>
            <person name="Mascagni F."/>
            <person name="Usai G."/>
            <person name="Natali L."/>
            <person name="Bassil N."/>
            <person name="Fernandez G.E."/>
            <person name="Lomsadze A."/>
            <person name="Armour M."/>
            <person name="Olukolu B."/>
            <person name="Poorten T."/>
            <person name="Britton C."/>
            <person name="Davik J."/>
            <person name="Ashrafi H."/>
            <person name="Aiden E.L."/>
            <person name="Borodovsky M."/>
            <person name="Worthington M."/>
        </authorList>
    </citation>
    <scope>NUCLEOTIDE SEQUENCE [LARGE SCALE GENOMIC DNA]</scope>
    <source>
        <strain evidence="2">PI 553951</strain>
    </source>
</reference>
<dbReference type="EMBL" id="JBEDUW010000002">
    <property type="protein sequence ID" value="KAK9941896.1"/>
    <property type="molecule type" value="Genomic_DNA"/>
</dbReference>
<protein>
    <submittedName>
        <fullName evidence="2">Uncharacterized protein</fullName>
    </submittedName>
</protein>
<dbReference type="Proteomes" id="UP001457282">
    <property type="component" value="Unassembled WGS sequence"/>
</dbReference>
<comment type="caution">
    <text evidence="2">The sequence shown here is derived from an EMBL/GenBank/DDBJ whole genome shotgun (WGS) entry which is preliminary data.</text>
</comment>
<evidence type="ECO:0000256" key="1">
    <source>
        <dbReference type="SAM" id="MobiDB-lite"/>
    </source>
</evidence>
<proteinExistence type="predicted"/>